<protein>
    <recommendedName>
        <fullName evidence="3">Transposase zinc-ribbon domain-containing protein</fullName>
    </recommendedName>
</protein>
<dbReference type="AlphaFoldDB" id="W3VCH8"/>
<dbReference type="Proteomes" id="UP000018957">
    <property type="component" value="Unassembled WGS sequence"/>
</dbReference>
<comment type="caution">
    <text evidence="1">The sequence shown here is derived from an EMBL/GenBank/DDBJ whole genome shotgun (WGS) entry which is preliminary data.</text>
</comment>
<evidence type="ECO:0000313" key="2">
    <source>
        <dbReference type="Proteomes" id="UP000018957"/>
    </source>
</evidence>
<proteinExistence type="predicted"/>
<sequence>MRKSIFVNSMSYKEFIFIMNNIVTNALQLPAWYPQAFSHLGAEEYAIVCQIWQREPVLRELAAELDKYHPPKEMRCTPSGNHEVRFMRLMESTHPDHYCRFCQSHHSYYSGTPFHQLDHSQHARLYAVLVTLWGCWHIEEAIWISGCYYRKSWRGYCQRLKSVLMLIGKRPVTLYPRYLLGFMPGQQGVDCPACRSSRLSYAEEMPAGNPMIHCEACQHQFVLYPEIPKGIDPFAEKRPDDRVPVPDWFQRLFAHTTQAQYQHLRSVWQREPVLRVLADRLDEQNPLLGGVYECPWCGNRRLTTYVREHHHDEYYCRACDKTFSASAGSIFYRLQEKYYYRLYSVLVMLWTQWRPTKALAIGKLRKLEVFNYYRKRLQPLFDELGDQLITPYPRYMLGFKPGKQGVCCIHCQSLNLDIVGVVTTPNNPKISCLDCGSKFRLHVWRWQFLPDTP</sequence>
<name>W3VCH8_9GAMM</name>
<organism evidence="1 2">
    <name type="scientific">Photorhabdus khanii NC19</name>
    <dbReference type="NCBI Taxonomy" id="1004151"/>
    <lineage>
        <taxon>Bacteria</taxon>
        <taxon>Pseudomonadati</taxon>
        <taxon>Pseudomonadota</taxon>
        <taxon>Gammaproteobacteria</taxon>
        <taxon>Enterobacterales</taxon>
        <taxon>Morganellaceae</taxon>
        <taxon>Photorhabdus</taxon>
    </lineage>
</organism>
<evidence type="ECO:0000313" key="1">
    <source>
        <dbReference type="EMBL" id="ETS33626.1"/>
    </source>
</evidence>
<gene>
    <name evidence="1" type="ORF">PTE_00802</name>
</gene>
<dbReference type="EMBL" id="AYSJ01000002">
    <property type="protein sequence ID" value="ETS33626.1"/>
    <property type="molecule type" value="Genomic_DNA"/>
</dbReference>
<reference evidence="1 2" key="1">
    <citation type="submission" date="2013-11" db="EMBL/GenBank/DDBJ databases">
        <title>Elucidation of the Photorhabdus temperata genome and generation of transposon mutant library to identify motility mutants.</title>
        <authorList>
            <person name="Hurst S.G.IV."/>
            <person name="Micheals B."/>
            <person name="Abebe-Akele F."/>
            <person name="Rowedder H."/>
            <person name="Bullock H."/>
            <person name="Jackobeck R."/>
            <person name="Janicki E."/>
            <person name="Tisa L.S."/>
        </authorList>
    </citation>
    <scope>NUCLEOTIDE SEQUENCE [LARGE SCALE GENOMIC DNA]</scope>
    <source>
        <strain evidence="1 2">NC19</strain>
    </source>
</reference>
<accession>W3VCH8</accession>
<evidence type="ECO:0008006" key="3">
    <source>
        <dbReference type="Google" id="ProtNLM"/>
    </source>
</evidence>
<keyword evidence="2" id="KW-1185">Reference proteome</keyword>
<dbReference type="PATRIC" id="fig|1004151.3.peg.860"/>